<dbReference type="InterPro" id="IPR001387">
    <property type="entry name" value="Cro/C1-type_HTH"/>
</dbReference>
<dbReference type="InterPro" id="IPR010982">
    <property type="entry name" value="Lambda_DNA-bd_dom_sf"/>
</dbReference>
<dbReference type="Gene3D" id="3.40.225.10">
    <property type="entry name" value="Class II aldolase/adducin N-terminal domain"/>
    <property type="match status" value="1"/>
</dbReference>
<gene>
    <name evidence="3" type="ORF">SAMN05192561_101912</name>
</gene>
<evidence type="ECO:0000313" key="4">
    <source>
        <dbReference type="Proteomes" id="UP000199215"/>
    </source>
</evidence>
<keyword evidence="4" id="KW-1185">Reference proteome</keyword>
<evidence type="ECO:0000259" key="2">
    <source>
        <dbReference type="Pfam" id="PF10120"/>
    </source>
</evidence>
<dbReference type="SUPFAM" id="SSF53639">
    <property type="entry name" value="AraD/HMP-PK domain-like"/>
    <property type="match status" value="1"/>
</dbReference>
<dbReference type="RefSeq" id="WP_092814858.1">
    <property type="nucleotide sequence ID" value="NZ_FNWU01000001.1"/>
</dbReference>
<dbReference type="InterPro" id="IPR019293">
    <property type="entry name" value="ThiN"/>
</dbReference>
<evidence type="ECO:0000259" key="1">
    <source>
        <dbReference type="Pfam" id="PF01381"/>
    </source>
</evidence>
<dbReference type="Pfam" id="PF01381">
    <property type="entry name" value="HTH_3"/>
    <property type="match status" value="1"/>
</dbReference>
<reference evidence="3 4" key="1">
    <citation type="submission" date="2016-10" db="EMBL/GenBank/DDBJ databases">
        <authorList>
            <person name="de Groot N.N."/>
        </authorList>
    </citation>
    <scope>NUCLEOTIDE SEQUENCE [LARGE SCALE GENOMIC DNA]</scope>
    <source>
        <strain evidence="3 4">IBRC-M10418</strain>
    </source>
</reference>
<feature type="domain" description="HTH cro/C1-type" evidence="1">
    <location>
        <begin position="29"/>
        <end position="60"/>
    </location>
</feature>
<accession>A0A1H6I834</accession>
<evidence type="ECO:0000313" key="3">
    <source>
        <dbReference type="EMBL" id="SEH42499.1"/>
    </source>
</evidence>
<dbReference type="Proteomes" id="UP000199215">
    <property type="component" value="Unassembled WGS sequence"/>
</dbReference>
<dbReference type="GO" id="GO:0003677">
    <property type="term" value="F:DNA binding"/>
    <property type="evidence" value="ECO:0007669"/>
    <property type="project" value="InterPro"/>
</dbReference>
<dbReference type="AlphaFoldDB" id="A0A1H6I834"/>
<dbReference type="EMBL" id="FNWU01000001">
    <property type="protein sequence ID" value="SEH42499.1"/>
    <property type="molecule type" value="Genomic_DNA"/>
</dbReference>
<dbReference type="Pfam" id="PF10120">
    <property type="entry name" value="ThiN"/>
    <property type="match status" value="1"/>
</dbReference>
<dbReference type="SUPFAM" id="SSF47413">
    <property type="entry name" value="lambda repressor-like DNA-binding domains"/>
    <property type="match status" value="1"/>
</dbReference>
<dbReference type="InterPro" id="IPR036409">
    <property type="entry name" value="Aldolase_II/adducin_N_sf"/>
</dbReference>
<dbReference type="PANTHER" id="PTHR40730">
    <property type="entry name" value="TRANSCRIPTIONAL REGULATOR PROTEIN-LIKE PROTEIN"/>
    <property type="match status" value="1"/>
</dbReference>
<sequence length="310" mass="32524">MSLRLPGEIVVDHVLPTLRVELATELADYGLTQREIADELGVTQAAVSTYLSGDASTTESIAAHPRTRSTVERVAEGLATGEMNGYDALAAVLDLVQTLEDRGPVCEIHETEMPALQGLSCDLCIRGRDEAVSTEQAALASVRKAARVLSTTIGVAQFVPNVGSNVGTALPDAAEPTDVAAIPGRIYTVDDRVEVPANPEFGASNHVATIVLAAADVDPGVRGAVNLTTDEALLAAARDRGVDPLAFDAEYDDRGRRLRDRFADRGAVPRVVFHRGAFGIEPITYVLGADAADAARFAAGLVTDVVGSDP</sequence>
<dbReference type="OrthoDB" id="42697at2157"/>
<dbReference type="STRING" id="1267564.SAMN05192561_101912"/>
<name>A0A1H6I834_9EURY</name>
<dbReference type="Gene3D" id="1.10.260.40">
    <property type="entry name" value="lambda repressor-like DNA-binding domains"/>
    <property type="match status" value="1"/>
</dbReference>
<protein>
    <submittedName>
        <fullName evidence="3">Uncharacterized protein</fullName>
    </submittedName>
</protein>
<dbReference type="PANTHER" id="PTHR40730:SF5">
    <property type="entry name" value="HTH CRO_C1-TYPE DOMAIN-CONTAINING PROTEIN"/>
    <property type="match status" value="1"/>
</dbReference>
<organism evidence="3 4">
    <name type="scientific">Halopenitus malekzadehii</name>
    <dbReference type="NCBI Taxonomy" id="1267564"/>
    <lineage>
        <taxon>Archaea</taxon>
        <taxon>Methanobacteriati</taxon>
        <taxon>Methanobacteriota</taxon>
        <taxon>Stenosarchaea group</taxon>
        <taxon>Halobacteria</taxon>
        <taxon>Halobacteriales</taxon>
        <taxon>Haloferacaceae</taxon>
        <taxon>Halopenitus</taxon>
    </lineage>
</organism>
<dbReference type="CDD" id="cd00093">
    <property type="entry name" value="HTH_XRE"/>
    <property type="match status" value="1"/>
</dbReference>
<feature type="domain" description="Thiamine-phosphate synthase ThiN" evidence="2">
    <location>
        <begin position="141"/>
        <end position="296"/>
    </location>
</feature>
<proteinExistence type="predicted"/>